<gene>
    <name evidence="2" type="ORF">WMY93_032937</name>
</gene>
<feature type="compositionally biased region" description="Basic and acidic residues" evidence="1">
    <location>
        <begin position="200"/>
        <end position="210"/>
    </location>
</feature>
<dbReference type="EMBL" id="JBBPFD010000099">
    <property type="protein sequence ID" value="KAK7880427.1"/>
    <property type="molecule type" value="Genomic_DNA"/>
</dbReference>
<dbReference type="Proteomes" id="UP001460270">
    <property type="component" value="Unassembled WGS sequence"/>
</dbReference>
<reference evidence="3" key="1">
    <citation type="submission" date="2024-04" db="EMBL/GenBank/DDBJ databases">
        <title>Salinicola lusitanus LLJ914,a marine bacterium isolated from the Okinawa Trough.</title>
        <authorList>
            <person name="Li J."/>
        </authorList>
    </citation>
    <scope>NUCLEOTIDE SEQUENCE [LARGE SCALE GENOMIC DNA]</scope>
</reference>
<evidence type="ECO:0000313" key="2">
    <source>
        <dbReference type="EMBL" id="KAK7880427.1"/>
    </source>
</evidence>
<proteinExistence type="predicted"/>
<dbReference type="InterPro" id="IPR051851">
    <property type="entry name" value="EFR3_Homologs"/>
</dbReference>
<comment type="caution">
    <text evidence="2">The sequence shown here is derived from an EMBL/GenBank/DDBJ whole genome shotgun (WGS) entry which is preliminary data.</text>
</comment>
<dbReference type="PANTHER" id="PTHR12444:SF4">
    <property type="entry name" value="PROTEIN EFR3 HOMOLOG B"/>
    <property type="match status" value="1"/>
</dbReference>
<dbReference type="PANTHER" id="PTHR12444">
    <property type="entry name" value="PROTEIN EFR3 HOMOLOG CMP44E"/>
    <property type="match status" value="1"/>
</dbReference>
<organism evidence="2 3">
    <name type="scientific">Mugilogobius chulae</name>
    <name type="common">yellowstripe goby</name>
    <dbReference type="NCBI Taxonomy" id="88201"/>
    <lineage>
        <taxon>Eukaryota</taxon>
        <taxon>Metazoa</taxon>
        <taxon>Chordata</taxon>
        <taxon>Craniata</taxon>
        <taxon>Vertebrata</taxon>
        <taxon>Euteleostomi</taxon>
        <taxon>Actinopterygii</taxon>
        <taxon>Neopterygii</taxon>
        <taxon>Teleostei</taxon>
        <taxon>Neoteleostei</taxon>
        <taxon>Acanthomorphata</taxon>
        <taxon>Gobiaria</taxon>
        <taxon>Gobiiformes</taxon>
        <taxon>Gobioidei</taxon>
        <taxon>Gobiidae</taxon>
        <taxon>Gobionellinae</taxon>
        <taxon>Mugilogobius</taxon>
    </lineage>
</organism>
<sequence length="237" mass="26507">MQRHNRERLKEASVDFDVSVLELKADVCSRQDSLFMRKNAPSLYRHIFLAFKEESNGRDHYHALFVLLAVVLLELANEEVVVDLMRLELAVSNQEELSVFNRCGIQAVCAAFMRLLCELGPPPALRLYVAQVIENRRSRASCLLPEFVFCDSPRVPEAQLQVESCCLFVQSELSEALTGSSYGAHGDRLNCAYTPQVTDEDRISRRKVSETDLTADGPEPGDQTGLSTETSDGADHI</sequence>
<dbReference type="GO" id="GO:0072659">
    <property type="term" value="P:protein localization to plasma membrane"/>
    <property type="evidence" value="ECO:0007669"/>
    <property type="project" value="TreeGrafter"/>
</dbReference>
<name>A0AAW0MMQ9_9GOBI</name>
<keyword evidence="3" id="KW-1185">Reference proteome</keyword>
<protein>
    <submittedName>
        <fullName evidence="2">Uncharacterized protein</fullName>
    </submittedName>
</protein>
<dbReference type="GO" id="GO:0005886">
    <property type="term" value="C:plasma membrane"/>
    <property type="evidence" value="ECO:0007669"/>
    <property type="project" value="TreeGrafter"/>
</dbReference>
<evidence type="ECO:0000313" key="3">
    <source>
        <dbReference type="Proteomes" id="UP001460270"/>
    </source>
</evidence>
<evidence type="ECO:0000256" key="1">
    <source>
        <dbReference type="SAM" id="MobiDB-lite"/>
    </source>
</evidence>
<feature type="region of interest" description="Disordered" evidence="1">
    <location>
        <begin position="200"/>
        <end position="237"/>
    </location>
</feature>
<accession>A0AAW0MMQ9</accession>
<dbReference type="AlphaFoldDB" id="A0AAW0MMQ9"/>